<dbReference type="PANTHER" id="PTHR46880:SF5">
    <property type="entry name" value="DUF4371 DOMAIN-CONTAINING PROTEIN"/>
    <property type="match status" value="1"/>
</dbReference>
<dbReference type="GO" id="GO:0046983">
    <property type="term" value="F:protein dimerization activity"/>
    <property type="evidence" value="ECO:0007669"/>
    <property type="project" value="InterPro"/>
</dbReference>
<dbReference type="AlphaFoldDB" id="A0A6G0VHL1"/>
<dbReference type="InterPro" id="IPR012337">
    <property type="entry name" value="RNaseH-like_sf"/>
</dbReference>
<dbReference type="Proteomes" id="UP000478052">
    <property type="component" value="Unassembled WGS sequence"/>
</dbReference>
<evidence type="ECO:0000313" key="2">
    <source>
        <dbReference type="EMBL" id="KAF0684806.1"/>
    </source>
</evidence>
<accession>A0A6G0VHL1</accession>
<comment type="caution">
    <text evidence="2">The sequence shown here is derived from an EMBL/GenBank/DDBJ whole genome shotgun (WGS) entry which is preliminary data.</text>
</comment>
<reference evidence="2 3" key="1">
    <citation type="submission" date="2019-08" db="EMBL/GenBank/DDBJ databases">
        <title>Whole genome of Aphis craccivora.</title>
        <authorList>
            <person name="Voronova N.V."/>
            <person name="Shulinski R.S."/>
            <person name="Bandarenka Y.V."/>
            <person name="Zhorov D.G."/>
            <person name="Warner D."/>
        </authorList>
    </citation>
    <scope>NUCLEOTIDE SEQUENCE [LARGE SCALE GENOMIC DNA]</scope>
    <source>
        <strain evidence="2">180601</strain>
        <tissue evidence="2">Whole Body</tissue>
    </source>
</reference>
<name>A0A6G0VHL1_APHCR</name>
<feature type="non-terminal residue" evidence="2">
    <location>
        <position position="246"/>
    </location>
</feature>
<sequence length="246" mass="28559">NCDYGLDYNRVLKTLNIEPNAIKTLEFKAFSFIKALLYELDKRLPDNLEFFQKLQLFSPKQCLNQLHPSFIELPFIDQFLNKSMFGTIETQWEKLTTVKFTSYLSEDELSDSLKFWSKLYSFKDSGGTYIFTELSEFVLKLLCLPSSNAIVERVFSILNGVKTRSRNKINLVMLENLLRIRCHFNSLKKCCTSFVPTKSMYTKFNSTIMYKSSETVTSKSNNLACINDDDDYDDLLNVLNEVSFSL</sequence>
<protein>
    <recommendedName>
        <fullName evidence="1">HAT C-terminal dimerisation domain-containing protein</fullName>
    </recommendedName>
</protein>
<dbReference type="SUPFAM" id="SSF53098">
    <property type="entry name" value="Ribonuclease H-like"/>
    <property type="match status" value="1"/>
</dbReference>
<organism evidence="2 3">
    <name type="scientific">Aphis craccivora</name>
    <name type="common">Cowpea aphid</name>
    <dbReference type="NCBI Taxonomy" id="307492"/>
    <lineage>
        <taxon>Eukaryota</taxon>
        <taxon>Metazoa</taxon>
        <taxon>Ecdysozoa</taxon>
        <taxon>Arthropoda</taxon>
        <taxon>Hexapoda</taxon>
        <taxon>Insecta</taxon>
        <taxon>Pterygota</taxon>
        <taxon>Neoptera</taxon>
        <taxon>Paraneoptera</taxon>
        <taxon>Hemiptera</taxon>
        <taxon>Sternorrhyncha</taxon>
        <taxon>Aphidomorpha</taxon>
        <taxon>Aphidoidea</taxon>
        <taxon>Aphididae</taxon>
        <taxon>Aphidini</taxon>
        <taxon>Aphis</taxon>
        <taxon>Aphis</taxon>
    </lineage>
</organism>
<evidence type="ECO:0000259" key="1">
    <source>
        <dbReference type="Pfam" id="PF05699"/>
    </source>
</evidence>
<dbReference type="Pfam" id="PF05699">
    <property type="entry name" value="Dimer_Tnp_hAT"/>
    <property type="match status" value="1"/>
</dbReference>
<dbReference type="OrthoDB" id="6580350at2759"/>
<gene>
    <name evidence="2" type="ORF">FWK35_00038913</name>
</gene>
<dbReference type="EMBL" id="VUJU01017188">
    <property type="protein sequence ID" value="KAF0684806.1"/>
    <property type="molecule type" value="Genomic_DNA"/>
</dbReference>
<dbReference type="InterPro" id="IPR008906">
    <property type="entry name" value="HATC_C_dom"/>
</dbReference>
<keyword evidence="3" id="KW-1185">Reference proteome</keyword>
<dbReference type="PANTHER" id="PTHR46880">
    <property type="entry name" value="RAS-ASSOCIATING DOMAIN-CONTAINING PROTEIN"/>
    <property type="match status" value="1"/>
</dbReference>
<proteinExistence type="predicted"/>
<feature type="non-terminal residue" evidence="2">
    <location>
        <position position="1"/>
    </location>
</feature>
<feature type="domain" description="HAT C-terminal dimerisation" evidence="1">
    <location>
        <begin position="102"/>
        <end position="180"/>
    </location>
</feature>
<evidence type="ECO:0000313" key="3">
    <source>
        <dbReference type="Proteomes" id="UP000478052"/>
    </source>
</evidence>